<dbReference type="OrthoDB" id="2978551at2759"/>
<dbReference type="SUPFAM" id="SSF48452">
    <property type="entry name" value="TPR-like"/>
    <property type="match status" value="1"/>
</dbReference>
<evidence type="ECO:0000256" key="1">
    <source>
        <dbReference type="SAM" id="Coils"/>
    </source>
</evidence>
<sequence>MDPVSITLAVITLATALKDIIETANAIQDAFSKRPQNYKNAYKLAQSMLETLEELQEIYEENRAVMDGKKHLRRSIDNLLREIKSVYEQCIRLLPPMSERRRDKFRIAFYSFFRREKVERLLIDLNEHVDKCLLKFTALSTVRTETQVVEIHENMTVSNARTEARTEEILRTVSGSGHVNGNSTTGFRASHNDRLFAFAGSARMPMTSWLADTIPTHELSKAYLRRELARIDILSLSGNLRNRLQKQALRHPVGTDWLLNTPPQSDIQHHRNAVVLAFRAQTLLHEEFQIYAIEELFENLHLELMKLRMYEEALLIIDLLINLWKEVSKHHASRIASPWLAAALGRRVKYYLCIGDHQKAAVVTEEATRHLRSIAIEEEVDVDLKICCTELLIQNMLSQAILAARVSALQLIAEAGKHLWRTFGLGTISPADIPCALPSDWVNGDVKTLFHEGVCDDNRFTCAHSLFSMGRILLTNGKYAESTQSAKLALAILNDLYSRFPMASAAENAEYAEKRTTLIRELAHVSPQRYVIALAQALELQCEVLVDLGRTADAETVYQEMTSLGHLAATPAHLSINIPSEIEGDYYQQLARTHYNTGRFTDAVTAAQNAIAQYSALEFTEPQRSRLKHIQTVAVLCKYLAAAIRHGAAITEVFKAFDLFENPYIQSSAPNLAEVVQDLLEAILGAIKASSNLKIIPQIHNIGRVASKWHWTWFFVSYAELLQKRAMFEDAVAYFQNLLSLWRSTMVHLNDDKTALIIEYTSSLTRLCDTLEGGKIDRAVQHHREALQLARELSVDTRRHILVTPTMLILGCMTSRSVDFLCLAGLHDEAMELSTTFYRRASVTREQT</sequence>
<keyword evidence="3" id="KW-1185">Reference proteome</keyword>
<gene>
    <name evidence="2" type="ORF">BDN70DRAFT_992568</name>
</gene>
<reference evidence="2" key="1">
    <citation type="submission" date="2020-11" db="EMBL/GenBank/DDBJ databases">
        <authorList>
            <consortium name="DOE Joint Genome Institute"/>
            <person name="Ahrendt S."/>
            <person name="Riley R."/>
            <person name="Andreopoulos W."/>
            <person name="Labutti K."/>
            <person name="Pangilinan J."/>
            <person name="Ruiz-Duenas F.J."/>
            <person name="Barrasa J.M."/>
            <person name="Sanchez-Garcia M."/>
            <person name="Camarero S."/>
            <person name="Miyauchi S."/>
            <person name="Serrano A."/>
            <person name="Linde D."/>
            <person name="Babiker R."/>
            <person name="Drula E."/>
            <person name="Ayuso-Fernandez I."/>
            <person name="Pacheco R."/>
            <person name="Padilla G."/>
            <person name="Ferreira P."/>
            <person name="Barriuso J."/>
            <person name="Kellner H."/>
            <person name="Castanera R."/>
            <person name="Alfaro M."/>
            <person name="Ramirez L."/>
            <person name="Pisabarro A.G."/>
            <person name="Kuo A."/>
            <person name="Tritt A."/>
            <person name="Lipzen A."/>
            <person name="He G."/>
            <person name="Yan M."/>
            <person name="Ng V."/>
            <person name="Cullen D."/>
            <person name="Martin F."/>
            <person name="Rosso M.-N."/>
            <person name="Henrissat B."/>
            <person name="Hibbett D."/>
            <person name="Martinez A.T."/>
            <person name="Grigoriev I.V."/>
        </authorList>
    </citation>
    <scope>NUCLEOTIDE SEQUENCE</scope>
    <source>
        <strain evidence="2">CIRM-BRFM 674</strain>
    </source>
</reference>
<evidence type="ECO:0000313" key="3">
    <source>
        <dbReference type="Proteomes" id="UP000807469"/>
    </source>
</evidence>
<dbReference type="Gene3D" id="1.25.40.10">
    <property type="entry name" value="Tetratricopeptide repeat domain"/>
    <property type="match status" value="1"/>
</dbReference>
<comment type="caution">
    <text evidence="2">The sequence shown here is derived from an EMBL/GenBank/DDBJ whole genome shotgun (WGS) entry which is preliminary data.</text>
</comment>
<feature type="coiled-coil region" evidence="1">
    <location>
        <begin position="38"/>
        <end position="89"/>
    </location>
</feature>
<accession>A0A9P5Z4L4</accession>
<dbReference type="AlphaFoldDB" id="A0A9P5Z4L4"/>
<protein>
    <submittedName>
        <fullName evidence="2">Uncharacterized protein</fullName>
    </submittedName>
</protein>
<proteinExistence type="predicted"/>
<dbReference type="Proteomes" id="UP000807469">
    <property type="component" value="Unassembled WGS sequence"/>
</dbReference>
<dbReference type="InterPro" id="IPR019734">
    <property type="entry name" value="TPR_rpt"/>
</dbReference>
<dbReference type="CDD" id="cd21037">
    <property type="entry name" value="MLKL_NTD"/>
    <property type="match status" value="1"/>
</dbReference>
<dbReference type="EMBL" id="MU155192">
    <property type="protein sequence ID" value="KAF9480568.1"/>
    <property type="molecule type" value="Genomic_DNA"/>
</dbReference>
<dbReference type="InterPro" id="IPR011990">
    <property type="entry name" value="TPR-like_helical_dom_sf"/>
</dbReference>
<evidence type="ECO:0000313" key="2">
    <source>
        <dbReference type="EMBL" id="KAF9480568.1"/>
    </source>
</evidence>
<keyword evidence="1" id="KW-0175">Coiled coil</keyword>
<name>A0A9P5Z4L4_9AGAR</name>
<dbReference type="InterPro" id="IPR059179">
    <property type="entry name" value="MLKL-like_MCAfunc"/>
</dbReference>
<dbReference type="SMART" id="SM00028">
    <property type="entry name" value="TPR"/>
    <property type="match status" value="4"/>
</dbReference>
<organism evidence="2 3">
    <name type="scientific">Pholiota conissans</name>
    <dbReference type="NCBI Taxonomy" id="109636"/>
    <lineage>
        <taxon>Eukaryota</taxon>
        <taxon>Fungi</taxon>
        <taxon>Dikarya</taxon>
        <taxon>Basidiomycota</taxon>
        <taxon>Agaricomycotina</taxon>
        <taxon>Agaricomycetes</taxon>
        <taxon>Agaricomycetidae</taxon>
        <taxon>Agaricales</taxon>
        <taxon>Agaricineae</taxon>
        <taxon>Strophariaceae</taxon>
        <taxon>Pholiota</taxon>
    </lineage>
</organism>